<sequence>MRESERNGNIMENIKLTKEKLLSMRDYVPLAEKMRFVAEAAGGCFDRMELKISGGAESMPMPPMYRDNTSIKSRMLMGAFVKLYLEAGFETEGENPWLMSVADYDRFCGSHIFNQIERMKAEGGEVRDKAFDVLSDWRDLEKRFNTEVYNMMQVMNEPVSRIMMAMQMQTTPEAMQGLKEELESVKKELDSYAAQKKATVKVK</sequence>
<dbReference type="EMBL" id="BK015437">
    <property type="protein sequence ID" value="DAE06426.1"/>
    <property type="molecule type" value="Genomic_DNA"/>
</dbReference>
<evidence type="ECO:0000313" key="1">
    <source>
        <dbReference type="EMBL" id="DAE06426.1"/>
    </source>
</evidence>
<accession>A0A8S5PHK9</accession>
<organism evidence="1">
    <name type="scientific">Siphoviridae sp. ctb8j11</name>
    <dbReference type="NCBI Taxonomy" id="2825564"/>
    <lineage>
        <taxon>Viruses</taxon>
        <taxon>Duplodnaviria</taxon>
        <taxon>Heunggongvirae</taxon>
        <taxon>Uroviricota</taxon>
        <taxon>Caudoviricetes</taxon>
    </lineage>
</organism>
<protein>
    <submittedName>
        <fullName evidence="1">Uncharacterized protein</fullName>
    </submittedName>
</protein>
<reference evidence="1" key="1">
    <citation type="journal article" date="2021" name="Proc. Natl. Acad. Sci. U.S.A.">
        <title>A Catalog of Tens of Thousands of Viruses from Human Metagenomes Reveals Hidden Associations with Chronic Diseases.</title>
        <authorList>
            <person name="Tisza M.J."/>
            <person name="Buck C.B."/>
        </authorList>
    </citation>
    <scope>NUCLEOTIDE SEQUENCE</scope>
    <source>
        <strain evidence="1">Ctb8j11</strain>
    </source>
</reference>
<proteinExistence type="predicted"/>
<name>A0A8S5PHK9_9CAUD</name>